<evidence type="ECO:0000313" key="4">
    <source>
        <dbReference type="EMBL" id="KAK6348376.1"/>
    </source>
</evidence>
<comment type="caution">
    <text evidence="4">The sequence shown here is derived from an EMBL/GenBank/DDBJ whole genome shotgun (WGS) entry which is preliminary data.</text>
</comment>
<evidence type="ECO:0000256" key="3">
    <source>
        <dbReference type="SAM" id="SignalP"/>
    </source>
</evidence>
<dbReference type="Proteomes" id="UP001313282">
    <property type="component" value="Unassembled WGS sequence"/>
</dbReference>
<keyword evidence="2" id="KW-0472">Membrane</keyword>
<feature type="chain" id="PRO_5042845481" evidence="3">
    <location>
        <begin position="22"/>
        <end position="455"/>
    </location>
</feature>
<organism evidence="4 5">
    <name type="scientific">Orbilia javanica</name>
    <dbReference type="NCBI Taxonomy" id="47235"/>
    <lineage>
        <taxon>Eukaryota</taxon>
        <taxon>Fungi</taxon>
        <taxon>Dikarya</taxon>
        <taxon>Ascomycota</taxon>
        <taxon>Pezizomycotina</taxon>
        <taxon>Orbiliomycetes</taxon>
        <taxon>Orbiliales</taxon>
        <taxon>Orbiliaceae</taxon>
        <taxon>Orbilia</taxon>
    </lineage>
</organism>
<keyword evidence="3" id="KW-0732">Signal</keyword>
<evidence type="ECO:0000313" key="5">
    <source>
        <dbReference type="Proteomes" id="UP001313282"/>
    </source>
</evidence>
<feature type="region of interest" description="Disordered" evidence="1">
    <location>
        <begin position="314"/>
        <end position="365"/>
    </location>
</feature>
<protein>
    <submittedName>
        <fullName evidence="4">Uncharacterized protein</fullName>
    </submittedName>
</protein>
<keyword evidence="2" id="KW-1133">Transmembrane helix</keyword>
<evidence type="ECO:0000256" key="2">
    <source>
        <dbReference type="SAM" id="Phobius"/>
    </source>
</evidence>
<evidence type="ECO:0000256" key="1">
    <source>
        <dbReference type="SAM" id="MobiDB-lite"/>
    </source>
</evidence>
<keyword evidence="5" id="KW-1185">Reference proteome</keyword>
<feature type="transmembrane region" description="Helical" evidence="2">
    <location>
        <begin position="370"/>
        <end position="394"/>
    </location>
</feature>
<feature type="signal peptide" evidence="3">
    <location>
        <begin position="1"/>
        <end position="21"/>
    </location>
</feature>
<dbReference type="AlphaFoldDB" id="A0AAN8N2Y7"/>
<reference evidence="4 5" key="1">
    <citation type="submission" date="2019-10" db="EMBL/GenBank/DDBJ databases">
        <authorList>
            <person name="Palmer J.M."/>
        </authorList>
    </citation>
    <scope>NUCLEOTIDE SEQUENCE [LARGE SCALE GENOMIC DNA]</scope>
    <source>
        <strain evidence="4 5">TWF718</strain>
    </source>
</reference>
<sequence>MARLHILACIISLSLVASATARSAQAKLHAANAVANLLAPNSATITPAPTAVPLQRRQNSEAIAICNRYRTFLNCEGEFDTVYPLCACYTSGTFAGSYVDGLARTCSQYLFSVSGSAVAAPFASFTSFCASAGDVAASLTSTIRSCESVNSRDRACAAEPSNLELYGTLSARAACACYSGTVFSSSRNDAWASTCYEKASIAGDSFANTIREFTALCSSLGDVRASAEDLNANCGSFETVFSSCSSDTAGFESLPASEKASCLCYSGADWIAAEADHAVGTCLNYASSNFQHRVSLYSPYEGLCVSAGDVRAEAQTTDGGDGTTARPSPIPTGSTSGPAPTGPSSSESDPQNSQNPQQSNGGGGGLSGGALAGAIVGAVGGTALLAALGFFIFWRSRRSGNKPVPPAPPAGYGGMDGDDAVGGIEQEIGGIADKNEYPSVSVPPMAWSQQGQSMR</sequence>
<proteinExistence type="predicted"/>
<gene>
    <name evidence="4" type="ORF">TWF718_006172</name>
</gene>
<keyword evidence="2" id="KW-0812">Transmembrane</keyword>
<feature type="compositionally biased region" description="Low complexity" evidence="1">
    <location>
        <begin position="331"/>
        <end position="359"/>
    </location>
</feature>
<name>A0AAN8N2Y7_9PEZI</name>
<accession>A0AAN8N2Y7</accession>
<dbReference type="EMBL" id="JAVHNR010000003">
    <property type="protein sequence ID" value="KAK6348376.1"/>
    <property type="molecule type" value="Genomic_DNA"/>
</dbReference>
<feature type="region of interest" description="Disordered" evidence="1">
    <location>
        <begin position="433"/>
        <end position="455"/>
    </location>
</feature>